<dbReference type="EC" id="5.4.99.5" evidence="1"/>
<name>A0A6M1TKE1_9RHOB</name>
<evidence type="ECO:0000259" key="4">
    <source>
        <dbReference type="PROSITE" id="PS51168"/>
    </source>
</evidence>
<accession>A0A6M1TKE1</accession>
<dbReference type="Pfam" id="PF01817">
    <property type="entry name" value="CM_2"/>
    <property type="match status" value="1"/>
</dbReference>
<evidence type="ECO:0000256" key="2">
    <source>
        <dbReference type="ARBA" id="ARBA00023235"/>
    </source>
</evidence>
<dbReference type="Gene3D" id="1.20.59.10">
    <property type="entry name" value="Chorismate mutase"/>
    <property type="match status" value="1"/>
</dbReference>
<dbReference type="InterPro" id="IPR036979">
    <property type="entry name" value="CM_dom_sf"/>
</dbReference>
<feature type="domain" description="Chorismate mutase" evidence="4">
    <location>
        <begin position="4"/>
        <end position="95"/>
    </location>
</feature>
<dbReference type="GO" id="GO:0046417">
    <property type="term" value="P:chorismate metabolic process"/>
    <property type="evidence" value="ECO:0007669"/>
    <property type="project" value="InterPro"/>
</dbReference>
<dbReference type="SMART" id="SM00830">
    <property type="entry name" value="CM_2"/>
    <property type="match status" value="1"/>
</dbReference>
<dbReference type="InterPro" id="IPR002701">
    <property type="entry name" value="CM_II_prokaryot"/>
</dbReference>
<comment type="caution">
    <text evidence="5">The sequence shown here is derived from an EMBL/GenBank/DDBJ whole genome shotgun (WGS) entry which is preliminary data.</text>
</comment>
<sequence>MKRPEDCMTMADIRAEIDRLDEALVAMFAERTAYIDRAAAIKEQVGLPARIDDRVEQVVANVRRHAEAQGLPPDKLEKLWRKLIDWSIEREEDHLRKG</sequence>
<dbReference type="RefSeq" id="WP_165047734.1">
    <property type="nucleotide sequence ID" value="NZ_JAALFE010000004.1"/>
</dbReference>
<evidence type="ECO:0000313" key="5">
    <source>
        <dbReference type="EMBL" id="NGQ90359.1"/>
    </source>
</evidence>
<dbReference type="GO" id="GO:0016835">
    <property type="term" value="F:carbon-oxygen lyase activity"/>
    <property type="evidence" value="ECO:0007669"/>
    <property type="project" value="InterPro"/>
</dbReference>
<feature type="binding site" evidence="3">
    <location>
        <position position="31"/>
    </location>
    <ligand>
        <name>substrate</name>
    </ligand>
</feature>
<dbReference type="EMBL" id="JAALFE010000004">
    <property type="protein sequence ID" value="NGQ90359.1"/>
    <property type="molecule type" value="Genomic_DNA"/>
</dbReference>
<dbReference type="NCBIfam" id="TIGR01803">
    <property type="entry name" value="CM-like"/>
    <property type="match status" value="1"/>
</dbReference>
<dbReference type="Proteomes" id="UP000474758">
    <property type="component" value="Unassembled WGS sequence"/>
</dbReference>
<dbReference type="InterPro" id="IPR008241">
    <property type="entry name" value="Isochorismate_pyruvate-lyase"/>
</dbReference>
<dbReference type="PIRSF" id="PIRSF029775">
    <property type="entry name" value="Isochor_pyr_lyas"/>
    <property type="match status" value="1"/>
</dbReference>
<dbReference type="InterPro" id="IPR051331">
    <property type="entry name" value="Chorismate_mutase-related"/>
</dbReference>
<feature type="binding site" evidence="3">
    <location>
        <position position="14"/>
    </location>
    <ligand>
        <name>substrate</name>
    </ligand>
</feature>
<gene>
    <name evidence="5" type="ORF">G5V65_05585</name>
</gene>
<feature type="binding site" evidence="3">
    <location>
        <position position="91"/>
    </location>
    <ligand>
        <name>substrate</name>
    </ligand>
</feature>
<dbReference type="InterPro" id="IPR036263">
    <property type="entry name" value="Chorismate_II_sf"/>
</dbReference>
<dbReference type="GO" id="GO:0004106">
    <property type="term" value="F:chorismate mutase activity"/>
    <property type="evidence" value="ECO:0007669"/>
    <property type="project" value="UniProtKB-EC"/>
</dbReference>
<evidence type="ECO:0000256" key="1">
    <source>
        <dbReference type="ARBA" id="ARBA00012404"/>
    </source>
</evidence>
<evidence type="ECO:0000256" key="3">
    <source>
        <dbReference type="PIRSR" id="PIRSR029775-1"/>
    </source>
</evidence>
<keyword evidence="6" id="KW-1185">Reference proteome</keyword>
<dbReference type="GO" id="GO:0009697">
    <property type="term" value="P:salicylic acid biosynthetic process"/>
    <property type="evidence" value="ECO:0007669"/>
    <property type="project" value="InterPro"/>
</dbReference>
<feature type="binding site" evidence="3">
    <location>
        <position position="42"/>
    </location>
    <ligand>
        <name>substrate</name>
    </ligand>
</feature>
<dbReference type="PROSITE" id="PS51168">
    <property type="entry name" value="CHORISMATE_MUT_2"/>
    <property type="match status" value="1"/>
</dbReference>
<dbReference type="AlphaFoldDB" id="A0A6M1TKE1"/>
<evidence type="ECO:0000313" key="6">
    <source>
        <dbReference type="Proteomes" id="UP000474758"/>
    </source>
</evidence>
<proteinExistence type="predicted"/>
<reference evidence="5 6" key="1">
    <citation type="submission" date="2020-02" db="EMBL/GenBank/DDBJ databases">
        <title>Rhodobacter translucens sp. nov., a novel bacterium isolated from activated sludge.</title>
        <authorList>
            <person name="Liu J."/>
        </authorList>
    </citation>
    <scope>NUCLEOTIDE SEQUENCE [LARGE SCALE GENOMIC DNA]</scope>
    <source>
        <strain evidence="5 6">HX-7-19</strain>
    </source>
</reference>
<dbReference type="PANTHER" id="PTHR38041">
    <property type="entry name" value="CHORISMATE MUTASE"/>
    <property type="match status" value="1"/>
</dbReference>
<dbReference type="SUPFAM" id="SSF48600">
    <property type="entry name" value="Chorismate mutase II"/>
    <property type="match status" value="1"/>
</dbReference>
<keyword evidence="2" id="KW-0413">Isomerase</keyword>
<organism evidence="5 6">
    <name type="scientific">Paragemmobacter kunshanensis</name>
    <dbReference type="NCBI Taxonomy" id="2583234"/>
    <lineage>
        <taxon>Bacteria</taxon>
        <taxon>Pseudomonadati</taxon>
        <taxon>Pseudomonadota</taxon>
        <taxon>Alphaproteobacteria</taxon>
        <taxon>Rhodobacterales</taxon>
        <taxon>Paracoccaceae</taxon>
        <taxon>Paragemmobacter</taxon>
    </lineage>
</organism>
<dbReference type="PANTHER" id="PTHR38041:SF1">
    <property type="entry name" value="CHORISMATE MUTASE"/>
    <property type="match status" value="1"/>
</dbReference>
<protein>
    <recommendedName>
        <fullName evidence="1">chorismate mutase</fullName>
        <ecNumber evidence="1">5.4.99.5</ecNumber>
    </recommendedName>
</protein>